<evidence type="ECO:0000256" key="1">
    <source>
        <dbReference type="ARBA" id="ARBA00004496"/>
    </source>
</evidence>
<evidence type="ECO:0000256" key="5">
    <source>
        <dbReference type="ARBA" id="ARBA00022490"/>
    </source>
</evidence>
<name>A0A9D6L611_UNCEI</name>
<dbReference type="InterPro" id="IPR028366">
    <property type="entry name" value="PhoU"/>
</dbReference>
<gene>
    <name evidence="10" type="primary">phoU</name>
    <name evidence="10" type="ORF">HY076_09340</name>
</gene>
<comment type="function">
    <text evidence="7">Plays a role in the regulation of phosphate uptake.</text>
</comment>
<evidence type="ECO:0000313" key="10">
    <source>
        <dbReference type="EMBL" id="MBI3540462.1"/>
    </source>
</evidence>
<evidence type="ECO:0000256" key="8">
    <source>
        <dbReference type="SAM" id="MobiDB-lite"/>
    </source>
</evidence>
<dbReference type="AlphaFoldDB" id="A0A9D6L611"/>
<dbReference type="Pfam" id="PF01895">
    <property type="entry name" value="PhoU"/>
    <property type="match status" value="2"/>
</dbReference>
<dbReference type="PIRSF" id="PIRSF003107">
    <property type="entry name" value="PhoU"/>
    <property type="match status" value="1"/>
</dbReference>
<evidence type="ECO:0000313" key="11">
    <source>
        <dbReference type="Proteomes" id="UP000807850"/>
    </source>
</evidence>
<keyword evidence="4 7" id="KW-0813">Transport</keyword>
<sequence length="236" mass="26163">MERHFHQELDALKAQLLLMGGGTEAIVQKSVESLKRRDPRLAREVIEDDRAIDRLEIDIEERCVGLLALRQPLAGDLRVITAALKISNDLERVGDHAVNIAGGALKLAEDPPLKPLVDIPRMADMATGMLREALDAFVRRDAATARRLCTRDDDVDALNRQLFRELVSFMIEDPATITRAMELILVARNLERVADLATNIAEEVVFIAEARIIKHHADETPTGGRPHAGTADFGRT</sequence>
<dbReference type="NCBIfam" id="TIGR02135">
    <property type="entry name" value="phoU_full"/>
    <property type="match status" value="1"/>
</dbReference>
<dbReference type="GO" id="GO:0005737">
    <property type="term" value="C:cytoplasm"/>
    <property type="evidence" value="ECO:0007669"/>
    <property type="project" value="UniProtKB-SubCell"/>
</dbReference>
<evidence type="ECO:0000256" key="3">
    <source>
        <dbReference type="ARBA" id="ARBA00011738"/>
    </source>
</evidence>
<comment type="subunit">
    <text evidence="3 7">Homodimer.</text>
</comment>
<organism evidence="10 11">
    <name type="scientific">Eiseniibacteriota bacterium</name>
    <dbReference type="NCBI Taxonomy" id="2212470"/>
    <lineage>
        <taxon>Bacteria</taxon>
        <taxon>Candidatus Eiseniibacteriota</taxon>
    </lineage>
</organism>
<dbReference type="Gene3D" id="1.20.58.220">
    <property type="entry name" value="Phosphate transport system protein phou homolog 2, domain 2"/>
    <property type="match status" value="2"/>
</dbReference>
<evidence type="ECO:0000256" key="7">
    <source>
        <dbReference type="PIRNR" id="PIRNR003107"/>
    </source>
</evidence>
<protein>
    <recommendedName>
        <fullName evidence="7">Phosphate-specific transport system accessory protein PhoU</fullName>
    </recommendedName>
</protein>
<evidence type="ECO:0000256" key="2">
    <source>
        <dbReference type="ARBA" id="ARBA00008107"/>
    </source>
</evidence>
<comment type="similarity">
    <text evidence="2 7">Belongs to the PhoU family.</text>
</comment>
<comment type="caution">
    <text evidence="10">The sequence shown here is derived from an EMBL/GenBank/DDBJ whole genome shotgun (WGS) entry which is preliminary data.</text>
</comment>
<dbReference type="SUPFAM" id="SSF109755">
    <property type="entry name" value="PhoU-like"/>
    <property type="match status" value="1"/>
</dbReference>
<dbReference type="GO" id="GO:0045936">
    <property type="term" value="P:negative regulation of phosphate metabolic process"/>
    <property type="evidence" value="ECO:0007669"/>
    <property type="project" value="InterPro"/>
</dbReference>
<dbReference type="GO" id="GO:0006817">
    <property type="term" value="P:phosphate ion transport"/>
    <property type="evidence" value="ECO:0007669"/>
    <property type="project" value="UniProtKB-KW"/>
</dbReference>
<feature type="region of interest" description="Disordered" evidence="8">
    <location>
        <begin position="217"/>
        <end position="236"/>
    </location>
</feature>
<dbReference type="GO" id="GO:0030643">
    <property type="term" value="P:intracellular phosphate ion homeostasis"/>
    <property type="evidence" value="ECO:0007669"/>
    <property type="project" value="InterPro"/>
</dbReference>
<keyword evidence="5 7" id="KW-0963">Cytoplasm</keyword>
<feature type="domain" description="PhoU" evidence="9">
    <location>
        <begin position="17"/>
        <end position="101"/>
    </location>
</feature>
<proteinExistence type="inferred from homology"/>
<evidence type="ECO:0000259" key="9">
    <source>
        <dbReference type="Pfam" id="PF01895"/>
    </source>
</evidence>
<dbReference type="InterPro" id="IPR038078">
    <property type="entry name" value="PhoU-like_sf"/>
</dbReference>
<dbReference type="FunFam" id="1.20.58.220:FF:000004">
    <property type="entry name" value="Phosphate-specific transport system accessory protein PhoU"/>
    <property type="match status" value="1"/>
</dbReference>
<dbReference type="InterPro" id="IPR026022">
    <property type="entry name" value="PhoU_dom"/>
</dbReference>
<feature type="domain" description="PhoU" evidence="9">
    <location>
        <begin position="119"/>
        <end position="204"/>
    </location>
</feature>
<dbReference type="EMBL" id="JACQAY010000309">
    <property type="protein sequence ID" value="MBI3540462.1"/>
    <property type="molecule type" value="Genomic_DNA"/>
</dbReference>
<dbReference type="Proteomes" id="UP000807850">
    <property type="component" value="Unassembled WGS sequence"/>
</dbReference>
<evidence type="ECO:0000256" key="4">
    <source>
        <dbReference type="ARBA" id="ARBA00022448"/>
    </source>
</evidence>
<keyword evidence="6 7" id="KW-0592">Phosphate transport</keyword>
<dbReference type="PANTHER" id="PTHR42930:SF3">
    <property type="entry name" value="PHOSPHATE-SPECIFIC TRANSPORT SYSTEM ACCESSORY PROTEIN PHOU"/>
    <property type="match status" value="1"/>
</dbReference>
<dbReference type="PANTHER" id="PTHR42930">
    <property type="entry name" value="PHOSPHATE-SPECIFIC TRANSPORT SYSTEM ACCESSORY PROTEIN PHOU"/>
    <property type="match status" value="1"/>
</dbReference>
<reference evidence="10" key="1">
    <citation type="submission" date="2020-07" db="EMBL/GenBank/DDBJ databases">
        <title>Huge and variable diversity of episymbiotic CPR bacteria and DPANN archaea in groundwater ecosystems.</title>
        <authorList>
            <person name="He C.Y."/>
            <person name="Keren R."/>
            <person name="Whittaker M."/>
            <person name="Farag I.F."/>
            <person name="Doudna J."/>
            <person name="Cate J.H.D."/>
            <person name="Banfield J.F."/>
        </authorList>
    </citation>
    <scope>NUCLEOTIDE SEQUENCE</scope>
    <source>
        <strain evidence="10">NC_groundwater_928_Pr1_S-0.2um_72_17</strain>
    </source>
</reference>
<accession>A0A9D6L611</accession>
<comment type="subcellular location">
    <subcellularLocation>
        <location evidence="1 7">Cytoplasm</location>
    </subcellularLocation>
</comment>
<evidence type="ECO:0000256" key="6">
    <source>
        <dbReference type="ARBA" id="ARBA00022592"/>
    </source>
</evidence>